<accession>A0AA94S1H2</accession>
<organism evidence="1 2">
    <name type="scientific">Prevotella jejuni</name>
    <dbReference type="NCBI Taxonomy" id="1177574"/>
    <lineage>
        <taxon>Bacteria</taxon>
        <taxon>Pseudomonadati</taxon>
        <taxon>Bacteroidota</taxon>
        <taxon>Bacteroidia</taxon>
        <taxon>Bacteroidales</taxon>
        <taxon>Prevotellaceae</taxon>
        <taxon>Prevotella</taxon>
    </lineage>
</organism>
<reference evidence="1 2" key="1">
    <citation type="submission" date="2017-06" db="EMBL/GenBank/DDBJ databases">
        <authorList>
            <person name="Varghese N."/>
            <person name="Submissions S."/>
        </authorList>
    </citation>
    <scope>NUCLEOTIDE SEQUENCE [LARGE SCALE GENOMIC DNA]</scope>
    <source>
        <strain evidence="1 2">DSM 26989</strain>
    </source>
</reference>
<keyword evidence="2" id="KW-1185">Reference proteome</keyword>
<dbReference type="Proteomes" id="UP000198427">
    <property type="component" value="Unassembled WGS sequence"/>
</dbReference>
<name>A0AA94S1H2_9BACT</name>
<dbReference type="EMBL" id="FZNZ01000045">
    <property type="protein sequence ID" value="SNS12451.1"/>
    <property type="molecule type" value="Genomic_DNA"/>
</dbReference>
<evidence type="ECO:0000313" key="1">
    <source>
        <dbReference type="EMBL" id="SNS12451.1"/>
    </source>
</evidence>
<dbReference type="AlphaFoldDB" id="A0AA94S1H2"/>
<comment type="caution">
    <text evidence="1">The sequence shown here is derived from an EMBL/GenBank/DDBJ whole genome shotgun (WGS) entry which is preliminary data.</text>
</comment>
<proteinExistence type="predicted"/>
<feature type="non-terminal residue" evidence="1">
    <location>
        <position position="51"/>
    </location>
</feature>
<evidence type="ECO:0000313" key="2">
    <source>
        <dbReference type="Proteomes" id="UP000198427"/>
    </source>
</evidence>
<gene>
    <name evidence="1" type="ORF">SAMN06265364_14517</name>
</gene>
<protein>
    <submittedName>
        <fullName evidence="1">Uncharacterized protein</fullName>
    </submittedName>
</protein>
<sequence>MESYTNISTLLAGKSISVPNYQRAYSWDTDSSNKSHKQVNTFLSDLQDYVN</sequence>